<dbReference type="GO" id="GO:0005640">
    <property type="term" value="C:nuclear outer membrane"/>
    <property type="evidence" value="ECO:0007669"/>
    <property type="project" value="TreeGrafter"/>
</dbReference>
<feature type="non-terminal residue" evidence="6">
    <location>
        <position position="1"/>
    </location>
</feature>
<evidence type="ECO:0000256" key="4">
    <source>
        <dbReference type="ARBA" id="ARBA00022989"/>
    </source>
</evidence>
<proteinExistence type="predicted"/>
<dbReference type="EMBL" id="LJIJ01000160">
    <property type="protein sequence ID" value="ODN01321.1"/>
    <property type="molecule type" value="Genomic_DNA"/>
</dbReference>
<evidence type="ECO:0000313" key="7">
    <source>
        <dbReference type="Proteomes" id="UP000094527"/>
    </source>
</evidence>
<dbReference type="STRING" id="48709.A0A1D2N7V8"/>
<dbReference type="PANTHER" id="PTHR47535:SF1">
    <property type="entry name" value="NESPRIN-1"/>
    <property type="match status" value="1"/>
</dbReference>
<keyword evidence="7" id="KW-1185">Reference proteome</keyword>
<dbReference type="SUPFAM" id="SSF46966">
    <property type="entry name" value="Spectrin repeat"/>
    <property type="match status" value="1"/>
</dbReference>
<dbReference type="AlphaFoldDB" id="A0A1D2N7V8"/>
<sequence>CQNYLGEPIPSSREQLIEDESLCKVYQTILNGQHSSMSHEEGHVPPTSRDPVDFPALEKRYWDIETQLVGRQREIEARLGAWKNYLTCQDSFAAWLRAMEREKRSLELPFLQLKRLSATTAKIELLIEKCARGEELLEDLKTAKSALLPFASPELRASLVQDLSSNNARYQNIQAALRTWLDHTNRLSDMHDTFQHKTNRISQ</sequence>
<feature type="non-terminal residue" evidence="6">
    <location>
        <position position="203"/>
    </location>
</feature>
<comment type="caution">
    <text evidence="6">The sequence shown here is derived from an EMBL/GenBank/DDBJ whole genome shotgun (WGS) entry which is preliminary data.</text>
</comment>
<name>A0A1D2N7V8_ORCCI</name>
<keyword evidence="4" id="KW-1133">Transmembrane helix</keyword>
<comment type="subcellular location">
    <subcellularLocation>
        <location evidence="1">Membrane</location>
    </subcellularLocation>
</comment>
<keyword evidence="3" id="KW-0677">Repeat</keyword>
<organism evidence="6 7">
    <name type="scientific">Orchesella cincta</name>
    <name type="common">Springtail</name>
    <name type="synonym">Podura cincta</name>
    <dbReference type="NCBI Taxonomy" id="48709"/>
    <lineage>
        <taxon>Eukaryota</taxon>
        <taxon>Metazoa</taxon>
        <taxon>Ecdysozoa</taxon>
        <taxon>Arthropoda</taxon>
        <taxon>Hexapoda</taxon>
        <taxon>Collembola</taxon>
        <taxon>Entomobryomorpha</taxon>
        <taxon>Entomobryoidea</taxon>
        <taxon>Orchesellidae</taxon>
        <taxon>Orchesellinae</taxon>
        <taxon>Orchesella</taxon>
    </lineage>
</organism>
<protein>
    <recommendedName>
        <fullName evidence="8">Nesprin-1</fullName>
    </recommendedName>
</protein>
<dbReference type="GO" id="GO:0007097">
    <property type="term" value="P:nuclear migration"/>
    <property type="evidence" value="ECO:0007669"/>
    <property type="project" value="TreeGrafter"/>
</dbReference>
<dbReference type="GO" id="GO:0034993">
    <property type="term" value="C:meiotic nuclear membrane microtubule tethering complex"/>
    <property type="evidence" value="ECO:0007669"/>
    <property type="project" value="TreeGrafter"/>
</dbReference>
<dbReference type="Proteomes" id="UP000094527">
    <property type="component" value="Unassembled WGS sequence"/>
</dbReference>
<evidence type="ECO:0008006" key="8">
    <source>
        <dbReference type="Google" id="ProtNLM"/>
    </source>
</evidence>
<reference evidence="6 7" key="1">
    <citation type="journal article" date="2016" name="Genome Biol. Evol.">
        <title>Gene Family Evolution Reflects Adaptation to Soil Environmental Stressors in the Genome of the Collembolan Orchesella cincta.</title>
        <authorList>
            <person name="Faddeeva-Vakhrusheva A."/>
            <person name="Derks M.F."/>
            <person name="Anvar S.Y."/>
            <person name="Agamennone V."/>
            <person name="Suring W."/>
            <person name="Smit S."/>
            <person name="van Straalen N.M."/>
            <person name="Roelofs D."/>
        </authorList>
    </citation>
    <scope>NUCLEOTIDE SEQUENCE [LARGE SCALE GENOMIC DNA]</scope>
    <source>
        <tissue evidence="6">Mixed pool</tissue>
    </source>
</reference>
<evidence type="ECO:0000313" key="6">
    <source>
        <dbReference type="EMBL" id="ODN01321.1"/>
    </source>
</evidence>
<dbReference type="InterPro" id="IPR052403">
    <property type="entry name" value="LINC-complex_assoc"/>
</dbReference>
<accession>A0A1D2N7V8</accession>
<dbReference type="GO" id="GO:0051015">
    <property type="term" value="F:actin filament binding"/>
    <property type="evidence" value="ECO:0007669"/>
    <property type="project" value="TreeGrafter"/>
</dbReference>
<gene>
    <name evidence="6" type="ORF">Ocin01_05366</name>
</gene>
<dbReference type="GO" id="GO:0005737">
    <property type="term" value="C:cytoplasm"/>
    <property type="evidence" value="ECO:0007669"/>
    <property type="project" value="TreeGrafter"/>
</dbReference>
<evidence type="ECO:0000256" key="3">
    <source>
        <dbReference type="ARBA" id="ARBA00022737"/>
    </source>
</evidence>
<evidence type="ECO:0000256" key="1">
    <source>
        <dbReference type="ARBA" id="ARBA00004370"/>
    </source>
</evidence>
<dbReference type="PANTHER" id="PTHR47535">
    <property type="entry name" value="MUSCLE-SPECIFIC PROTEIN 300 KDA, ISOFORM G"/>
    <property type="match status" value="1"/>
</dbReference>
<keyword evidence="5" id="KW-0472">Membrane</keyword>
<evidence type="ECO:0000256" key="2">
    <source>
        <dbReference type="ARBA" id="ARBA00022692"/>
    </source>
</evidence>
<dbReference type="OrthoDB" id="6618337at2759"/>
<evidence type="ECO:0000256" key="5">
    <source>
        <dbReference type="ARBA" id="ARBA00023136"/>
    </source>
</evidence>
<keyword evidence="2" id="KW-0812">Transmembrane</keyword>